<dbReference type="EMBL" id="VLKH01000015">
    <property type="protein sequence ID" value="TWH76955.1"/>
    <property type="molecule type" value="Genomic_DNA"/>
</dbReference>
<sequence length="374" mass="41347">MFRKSIAFTLLMVTVLSLFPAAAGGSIADLQYKQQQIEKQIANIRKQADALKGEKKSVQQEIDVLDGEIRALTLETDSYELEKQEITMKIAESEQKIAELNNEIDKNNKILEDRLRVMYKQGTSGYMEVILNSEDLVDALTRLDMIQLIVQSDIDLLKSISEQKTEVEELKISQETERLELTQVINQLAAKQNEVEIASRSKETYMSKLQSNLAEIQRQEAAMEAQSAQIEKDIIAAQRAVEYAGGEMAWPVPGQYRVTSNFGGRADPITGVWSSHGGTDIAAPYGTAIVSANDGVVIFAGWHYSYGNYIIVDHGGGIATLYGHCSKLYASKGQAVSRGETIAAVGSTGYSTGNHLHFEVRINGVRTQPMDYLK</sequence>
<evidence type="ECO:0000256" key="3">
    <source>
        <dbReference type="SAM" id="SignalP"/>
    </source>
</evidence>
<dbReference type="PANTHER" id="PTHR21666:SF289">
    <property type="entry name" value="L-ALA--D-GLU ENDOPEPTIDASE"/>
    <property type="match status" value="1"/>
</dbReference>
<feature type="domain" description="M23ase beta-sheet core" evidence="4">
    <location>
        <begin position="275"/>
        <end position="369"/>
    </location>
</feature>
<dbReference type="OrthoDB" id="9809488at2"/>
<evidence type="ECO:0000259" key="4">
    <source>
        <dbReference type="Pfam" id="PF01551"/>
    </source>
</evidence>
<keyword evidence="2" id="KW-0175">Coiled coil</keyword>
<dbReference type="Pfam" id="PF01551">
    <property type="entry name" value="Peptidase_M23"/>
    <property type="match status" value="1"/>
</dbReference>
<accession>A0A562J291</accession>
<dbReference type="Gene3D" id="6.10.250.3150">
    <property type="match status" value="1"/>
</dbReference>
<feature type="coiled-coil region" evidence="2">
    <location>
        <begin position="27"/>
        <end position="110"/>
    </location>
</feature>
<evidence type="ECO:0000313" key="6">
    <source>
        <dbReference type="EMBL" id="TWH76955.1"/>
    </source>
</evidence>
<dbReference type="AlphaFoldDB" id="A0A562J291"/>
<evidence type="ECO:0000313" key="7">
    <source>
        <dbReference type="Proteomes" id="UP000315343"/>
    </source>
</evidence>
<feature type="signal peptide" evidence="3">
    <location>
        <begin position="1"/>
        <end position="23"/>
    </location>
</feature>
<dbReference type="PANTHER" id="PTHR21666">
    <property type="entry name" value="PEPTIDASE-RELATED"/>
    <property type="match status" value="1"/>
</dbReference>
<dbReference type="CDD" id="cd12797">
    <property type="entry name" value="M23_peptidase"/>
    <property type="match status" value="1"/>
</dbReference>
<dbReference type="GO" id="GO:0004222">
    <property type="term" value="F:metalloendopeptidase activity"/>
    <property type="evidence" value="ECO:0007669"/>
    <property type="project" value="TreeGrafter"/>
</dbReference>
<organism evidence="6 7">
    <name type="scientific">Sedimentibacter saalensis</name>
    <dbReference type="NCBI Taxonomy" id="130788"/>
    <lineage>
        <taxon>Bacteria</taxon>
        <taxon>Bacillati</taxon>
        <taxon>Bacillota</taxon>
        <taxon>Tissierellia</taxon>
        <taxon>Sedimentibacter</taxon>
    </lineage>
</organism>
<feature type="coiled-coil region" evidence="2">
    <location>
        <begin position="206"/>
        <end position="233"/>
    </location>
</feature>
<evidence type="ECO:0000256" key="2">
    <source>
        <dbReference type="SAM" id="Coils"/>
    </source>
</evidence>
<keyword evidence="7" id="KW-1185">Reference proteome</keyword>
<dbReference type="InterPro" id="IPR016047">
    <property type="entry name" value="M23ase_b-sheet_dom"/>
</dbReference>
<dbReference type="InterPro" id="IPR057309">
    <property type="entry name" value="PcsB_CC"/>
</dbReference>
<protein>
    <submittedName>
        <fullName evidence="6">Septal ring factor EnvC (AmiA/AmiB activator)</fullName>
    </submittedName>
</protein>
<evidence type="ECO:0000256" key="1">
    <source>
        <dbReference type="ARBA" id="ARBA00022729"/>
    </source>
</evidence>
<reference evidence="6 7" key="1">
    <citation type="submission" date="2019-07" db="EMBL/GenBank/DDBJ databases">
        <title>Genomic Encyclopedia of Type Strains, Phase I: the one thousand microbial genomes (KMG-I) project.</title>
        <authorList>
            <person name="Kyrpides N."/>
        </authorList>
    </citation>
    <scope>NUCLEOTIDE SEQUENCE [LARGE SCALE GENOMIC DNA]</scope>
    <source>
        <strain evidence="6 7">DSM 13558</strain>
    </source>
</reference>
<dbReference type="InterPro" id="IPR011055">
    <property type="entry name" value="Dup_hybrid_motif"/>
</dbReference>
<evidence type="ECO:0000259" key="5">
    <source>
        <dbReference type="Pfam" id="PF24568"/>
    </source>
</evidence>
<keyword evidence="1 3" id="KW-0732">Signal</keyword>
<dbReference type="Pfam" id="PF24568">
    <property type="entry name" value="CC_PcsB"/>
    <property type="match status" value="1"/>
</dbReference>
<gene>
    <name evidence="6" type="ORF">LY60_03584</name>
</gene>
<dbReference type="Gene3D" id="2.70.70.10">
    <property type="entry name" value="Glucose Permease (Domain IIA)"/>
    <property type="match status" value="1"/>
</dbReference>
<name>A0A562J291_9FIRM</name>
<dbReference type="InterPro" id="IPR050570">
    <property type="entry name" value="Cell_wall_metabolism_enzyme"/>
</dbReference>
<dbReference type="SUPFAM" id="SSF51261">
    <property type="entry name" value="Duplicated hybrid motif"/>
    <property type="match status" value="1"/>
</dbReference>
<feature type="chain" id="PRO_5039291860" evidence="3">
    <location>
        <begin position="24"/>
        <end position="374"/>
    </location>
</feature>
<proteinExistence type="predicted"/>
<dbReference type="RefSeq" id="WP_145086940.1">
    <property type="nucleotide sequence ID" value="NZ_VLKH01000015.1"/>
</dbReference>
<comment type="caution">
    <text evidence="6">The sequence shown here is derived from an EMBL/GenBank/DDBJ whole genome shotgun (WGS) entry which is preliminary data.</text>
</comment>
<feature type="domain" description="Peptidoglycan hydrolase PcsB coiled-coil" evidence="5">
    <location>
        <begin position="97"/>
        <end position="169"/>
    </location>
</feature>
<dbReference type="Proteomes" id="UP000315343">
    <property type="component" value="Unassembled WGS sequence"/>
</dbReference>